<dbReference type="NCBIfam" id="TIGR02921">
    <property type="entry name" value="PEP_integral"/>
    <property type="match status" value="1"/>
</dbReference>
<organism evidence="4 5">
    <name type="scientific">Dulcicalothrix desertica PCC 7102</name>
    <dbReference type="NCBI Taxonomy" id="232991"/>
    <lineage>
        <taxon>Bacteria</taxon>
        <taxon>Bacillati</taxon>
        <taxon>Cyanobacteriota</taxon>
        <taxon>Cyanophyceae</taxon>
        <taxon>Nostocales</taxon>
        <taxon>Calotrichaceae</taxon>
        <taxon>Dulcicalothrix</taxon>
    </lineage>
</organism>
<reference evidence="4" key="1">
    <citation type="submission" date="2018-12" db="EMBL/GenBank/DDBJ databases">
        <authorList>
            <person name="Will S."/>
            <person name="Neumann-Schaal M."/>
            <person name="Henke P."/>
        </authorList>
    </citation>
    <scope>NUCLEOTIDE SEQUENCE</scope>
    <source>
        <strain evidence="4">PCC 7102</strain>
    </source>
</reference>
<reference evidence="4" key="2">
    <citation type="journal article" date="2019" name="Genome Biol. Evol.">
        <title>Day and night: Metabolic profiles and evolutionary relationships of six axenic non-marine cyanobacteria.</title>
        <authorList>
            <person name="Will S.E."/>
            <person name="Henke P."/>
            <person name="Boedeker C."/>
            <person name="Huang S."/>
            <person name="Brinkmann H."/>
            <person name="Rohde M."/>
            <person name="Jarek M."/>
            <person name="Friedl T."/>
            <person name="Seufert S."/>
            <person name="Schumacher M."/>
            <person name="Overmann J."/>
            <person name="Neumann-Schaal M."/>
            <person name="Petersen J."/>
        </authorList>
    </citation>
    <scope>NUCLEOTIDE SEQUENCE [LARGE SCALE GENOMIC DNA]</scope>
    <source>
        <strain evidence="4">PCC 7102</strain>
    </source>
</reference>
<dbReference type="PROSITE" id="PS51468">
    <property type="entry name" value="VIT"/>
    <property type="match status" value="1"/>
</dbReference>
<feature type="transmembrane region" description="Helical" evidence="2">
    <location>
        <begin position="85"/>
        <end position="104"/>
    </location>
</feature>
<comment type="caution">
    <text evidence="4">The sequence shown here is derived from an EMBL/GenBank/DDBJ whole genome shotgun (WGS) entry which is preliminary data.</text>
</comment>
<protein>
    <recommendedName>
        <fullName evidence="3">VIT domain-containing protein</fullName>
    </recommendedName>
</protein>
<feature type="domain" description="VIT" evidence="3">
    <location>
        <begin position="392"/>
        <end position="525"/>
    </location>
</feature>
<dbReference type="Proteomes" id="UP000271624">
    <property type="component" value="Unassembled WGS sequence"/>
</dbReference>
<accession>A0A433VVQ3</accession>
<feature type="transmembrane region" description="Helical" evidence="2">
    <location>
        <begin position="110"/>
        <end position="134"/>
    </location>
</feature>
<sequence>MKKILNVLLSTIPHLIFWGWNLIFLSVVYLGILPFIGIFLILATIAGQVPIEFSISLATLILVPLACTVVGASQFSRQPGELLRLFYGVEAPLVLLCGLRLFIFRELTPASIQILGSIVICITAFAMEMLYGYVGEKRSIAWVQMLAHSLMLFFGIYAGAILCFYALPVAAWSIIEFLRFQWAIDFWNAFIQHPLLTLLGWIPASMILFGITCSLFIAMPSLVAYLYTASGIKILKAFATQYGVKKAFAGFLGVSIFTLTLFFSFQNQPQVQAFSLLANTPQTDSNRQALLAKSETIRSGLVNAYLSNYRYLSSVKDSNQIEVMYYHMTGSRVISKNIQNLYNQLMSPFLYKGKESDVEKAEKLYAQFFDTPIQKGEQEAVNHALQSTSNLDEAKAGLLNLNQRKVWLREQEVTVKEHGDWADVQLYEVYENKTRDVQEVFYSFSLPESAVITGIWLGDTADLSKRFEYVVSPRGAAQKVYNQQVQRERPIDPALLEQVGPRHYRLRAFPIPPERTPAELSSQPNRPKEMHMWLTYKVMRQNQGWALPHLGEKRNIFWTKQTKRNFNGNHQKTDNWLQTYIPASKAPQPQIKEATLLASTENYKITAKPLAQQDYKLPQNQRFAIVLDTSRSMNAHIKELEKTFNWLKNKGFANNQLSDNDADLYITSIPGAEPKRIDDINQFKPAKMTFYGAMQLKEMLQQFDKLRGDTKYDGILVVTDEGSYELSDDKKNFPTVTSPLWMVHLGALPKAYDDNTLKAIENSRGGVSTNIEEVLYRQATKSALGNTVVSVIDRYAWFMEKLTTPTTPTPNTFDSLAARQLILGLSREKNLEQLTELDAIHELAKRFKIVTPYSSMIVLVNDEQRRQLKEAEAQKDRFNREVESGKENLTKPNNPLKNASIPEPSSGAALLVAGITIFVITKKRQLNKLNTH</sequence>
<dbReference type="NCBIfam" id="TIGR02595">
    <property type="entry name" value="PEP_CTERM"/>
    <property type="match status" value="1"/>
</dbReference>
<feature type="transmembrane region" description="Helical" evidence="2">
    <location>
        <begin position="195"/>
        <end position="227"/>
    </location>
</feature>
<evidence type="ECO:0000259" key="3">
    <source>
        <dbReference type="PROSITE" id="PS51468"/>
    </source>
</evidence>
<dbReference type="InterPro" id="IPR013424">
    <property type="entry name" value="Ice-binding_C"/>
</dbReference>
<gene>
    <name evidence="4" type="ORF">DSM106972_006610</name>
</gene>
<evidence type="ECO:0000256" key="2">
    <source>
        <dbReference type="SAM" id="Phobius"/>
    </source>
</evidence>
<keyword evidence="2" id="KW-1133">Transmembrane helix</keyword>
<dbReference type="EMBL" id="RSCL01000001">
    <property type="protein sequence ID" value="RUT10166.1"/>
    <property type="molecule type" value="Genomic_DNA"/>
</dbReference>
<dbReference type="OrthoDB" id="7067067at2"/>
<evidence type="ECO:0000313" key="5">
    <source>
        <dbReference type="Proteomes" id="UP000271624"/>
    </source>
</evidence>
<feature type="transmembrane region" description="Helical" evidence="2">
    <location>
        <begin position="53"/>
        <end position="73"/>
    </location>
</feature>
<evidence type="ECO:0000256" key="1">
    <source>
        <dbReference type="SAM" id="MobiDB-lite"/>
    </source>
</evidence>
<feature type="compositionally biased region" description="Basic and acidic residues" evidence="1">
    <location>
        <begin position="871"/>
        <end position="889"/>
    </location>
</feature>
<evidence type="ECO:0000313" key="4">
    <source>
        <dbReference type="EMBL" id="RUT10166.1"/>
    </source>
</evidence>
<feature type="transmembrane region" description="Helical" evidence="2">
    <location>
        <begin position="146"/>
        <end position="175"/>
    </location>
</feature>
<name>A0A433VVQ3_9CYAN</name>
<proteinExistence type="predicted"/>
<keyword evidence="2" id="KW-0472">Membrane</keyword>
<dbReference type="InterPro" id="IPR014270">
    <property type="entry name" value="PEP-CTERM_IMP"/>
</dbReference>
<feature type="region of interest" description="Disordered" evidence="1">
    <location>
        <begin position="871"/>
        <end position="901"/>
    </location>
</feature>
<keyword evidence="2" id="KW-0812">Transmembrane</keyword>
<dbReference type="InterPro" id="IPR013694">
    <property type="entry name" value="VIT"/>
</dbReference>
<dbReference type="AlphaFoldDB" id="A0A433VVQ3"/>
<dbReference type="RefSeq" id="WP_127078783.1">
    <property type="nucleotide sequence ID" value="NZ_RSCL01000001.1"/>
</dbReference>
<feature type="transmembrane region" description="Helical" evidence="2">
    <location>
        <begin position="247"/>
        <end position="265"/>
    </location>
</feature>
<dbReference type="Pfam" id="PF08487">
    <property type="entry name" value="VIT"/>
    <property type="match status" value="1"/>
</dbReference>
<keyword evidence="5" id="KW-1185">Reference proteome</keyword>
<feature type="transmembrane region" description="Helical" evidence="2">
    <location>
        <begin position="21"/>
        <end position="47"/>
    </location>
</feature>